<gene>
    <name evidence="2" type="ORF">RCOM_0558520</name>
</gene>
<evidence type="ECO:0000256" key="1">
    <source>
        <dbReference type="SAM" id="MobiDB-lite"/>
    </source>
</evidence>
<evidence type="ECO:0000313" key="3">
    <source>
        <dbReference type="Proteomes" id="UP000008311"/>
    </source>
</evidence>
<dbReference type="PANTHER" id="PTHR33356">
    <property type="entry name" value="TIP41-LIKE PROTEIN"/>
    <property type="match status" value="1"/>
</dbReference>
<evidence type="ECO:0000313" key="2">
    <source>
        <dbReference type="EMBL" id="EEF41716.1"/>
    </source>
</evidence>
<dbReference type="InParanoid" id="B9S435"/>
<name>B9S435_RICCO</name>
<proteinExistence type="predicted"/>
<accession>B9S435</accession>
<dbReference type="EMBL" id="EQ973863">
    <property type="protein sequence ID" value="EEF41716.1"/>
    <property type="molecule type" value="Genomic_DNA"/>
</dbReference>
<protein>
    <submittedName>
        <fullName evidence="2">Uncharacterized protein</fullName>
    </submittedName>
</protein>
<feature type="region of interest" description="Disordered" evidence="1">
    <location>
        <begin position="55"/>
        <end position="84"/>
    </location>
</feature>
<dbReference type="KEGG" id="rcu:8272053"/>
<reference evidence="3" key="1">
    <citation type="journal article" date="2010" name="Nat. Biotechnol.">
        <title>Draft genome sequence of the oilseed species Ricinus communis.</title>
        <authorList>
            <person name="Chan A.P."/>
            <person name="Crabtree J."/>
            <person name="Zhao Q."/>
            <person name="Lorenzi H."/>
            <person name="Orvis J."/>
            <person name="Puiu D."/>
            <person name="Melake-Berhan A."/>
            <person name="Jones K.M."/>
            <person name="Redman J."/>
            <person name="Chen G."/>
            <person name="Cahoon E.B."/>
            <person name="Gedil M."/>
            <person name="Stanke M."/>
            <person name="Haas B.J."/>
            <person name="Wortman J.R."/>
            <person name="Fraser-Liggett C.M."/>
            <person name="Ravel J."/>
            <person name="Rabinowicz P.D."/>
        </authorList>
    </citation>
    <scope>NUCLEOTIDE SEQUENCE [LARGE SCALE GENOMIC DNA]</scope>
    <source>
        <strain evidence="3">cv. Hale</strain>
    </source>
</reference>
<dbReference type="eggNOG" id="ENOG502S0SS">
    <property type="taxonomic scope" value="Eukaryota"/>
</dbReference>
<dbReference type="FunCoup" id="B9S435">
    <property type="interactions" value="23"/>
</dbReference>
<dbReference type="OrthoDB" id="1931548at2759"/>
<sequence>MAGIEEGEVGFEEGMSCLPSHVLHEAIWETKEYYGQSQQHHHQQYRHLPQLPLQPQQQQLRSKSNPRAHSRTRHPTNGASGGSGMRAIFLDSGKQTCGTGVFLPRRAGTNLPFSKKPACSPVLLPARVVQALNLNIHETGLQISRRKDASRSGDCNLIKNRTGKDGSAQCCVVSQNENSSPEILLPKEWTY</sequence>
<dbReference type="PANTHER" id="PTHR33356:SF13">
    <property type="entry name" value="DUF4005 DOMAIN-CONTAINING PROTEIN"/>
    <property type="match status" value="1"/>
</dbReference>
<organism evidence="2 3">
    <name type="scientific">Ricinus communis</name>
    <name type="common">Castor bean</name>
    <dbReference type="NCBI Taxonomy" id="3988"/>
    <lineage>
        <taxon>Eukaryota</taxon>
        <taxon>Viridiplantae</taxon>
        <taxon>Streptophyta</taxon>
        <taxon>Embryophyta</taxon>
        <taxon>Tracheophyta</taxon>
        <taxon>Spermatophyta</taxon>
        <taxon>Magnoliopsida</taxon>
        <taxon>eudicotyledons</taxon>
        <taxon>Gunneridae</taxon>
        <taxon>Pentapetalae</taxon>
        <taxon>rosids</taxon>
        <taxon>fabids</taxon>
        <taxon>Malpighiales</taxon>
        <taxon>Euphorbiaceae</taxon>
        <taxon>Acalyphoideae</taxon>
        <taxon>Acalypheae</taxon>
        <taxon>Ricinus</taxon>
    </lineage>
</organism>
<dbReference type="Proteomes" id="UP000008311">
    <property type="component" value="Unassembled WGS sequence"/>
</dbReference>
<feature type="compositionally biased region" description="Basic residues" evidence="1">
    <location>
        <begin position="64"/>
        <end position="74"/>
    </location>
</feature>
<keyword evidence="3" id="KW-1185">Reference proteome</keyword>
<dbReference type="OMA" id="CEVGFEE"/>
<dbReference type="STRING" id="3988.B9S435"/>
<dbReference type="AlphaFoldDB" id="B9S435"/>